<dbReference type="InterPro" id="IPR015590">
    <property type="entry name" value="Aldehyde_DH_dom"/>
</dbReference>
<dbReference type="InterPro" id="IPR016163">
    <property type="entry name" value="Ald_DH_C"/>
</dbReference>
<dbReference type="InterPro" id="IPR016160">
    <property type="entry name" value="Ald_DH_CS_CYS"/>
</dbReference>
<proteinExistence type="predicted"/>
<keyword evidence="4" id="KW-1185">Reference proteome</keyword>
<dbReference type="InterPro" id="IPR050740">
    <property type="entry name" value="Aldehyde_DH_Superfamily"/>
</dbReference>
<dbReference type="Gene3D" id="3.40.309.10">
    <property type="entry name" value="Aldehyde Dehydrogenase, Chain A, domain 2"/>
    <property type="match status" value="1"/>
</dbReference>
<dbReference type="EMBL" id="JAWDJX010000018">
    <property type="protein sequence ID" value="KAK3053013.1"/>
    <property type="molecule type" value="Genomic_DNA"/>
</dbReference>
<protein>
    <recommendedName>
        <fullName evidence="2">Aldehyde dehydrogenase domain-containing protein</fullName>
    </recommendedName>
</protein>
<dbReference type="AlphaFoldDB" id="A0AAJ0DN43"/>
<organism evidence="3 4">
    <name type="scientific">Extremus antarcticus</name>
    <dbReference type="NCBI Taxonomy" id="702011"/>
    <lineage>
        <taxon>Eukaryota</taxon>
        <taxon>Fungi</taxon>
        <taxon>Dikarya</taxon>
        <taxon>Ascomycota</taxon>
        <taxon>Pezizomycotina</taxon>
        <taxon>Dothideomycetes</taxon>
        <taxon>Dothideomycetidae</taxon>
        <taxon>Mycosphaerellales</taxon>
        <taxon>Extremaceae</taxon>
        <taxon>Extremus</taxon>
    </lineage>
</organism>
<comment type="caution">
    <text evidence="3">The sequence shown here is derived from an EMBL/GenBank/DDBJ whole genome shotgun (WGS) entry which is preliminary data.</text>
</comment>
<dbReference type="CDD" id="cd07105">
    <property type="entry name" value="ALDH_SaliADH"/>
    <property type="match status" value="1"/>
</dbReference>
<dbReference type="PROSITE" id="PS00070">
    <property type="entry name" value="ALDEHYDE_DEHYDR_CYS"/>
    <property type="match status" value="1"/>
</dbReference>
<evidence type="ECO:0000256" key="1">
    <source>
        <dbReference type="ARBA" id="ARBA00023002"/>
    </source>
</evidence>
<dbReference type="Proteomes" id="UP001271007">
    <property type="component" value="Unassembled WGS sequence"/>
</dbReference>
<accession>A0AAJ0DN43</accession>
<dbReference type="GO" id="GO:0009450">
    <property type="term" value="P:gamma-aminobutyric acid catabolic process"/>
    <property type="evidence" value="ECO:0007669"/>
    <property type="project" value="TreeGrafter"/>
</dbReference>
<dbReference type="PANTHER" id="PTHR43353:SF6">
    <property type="entry name" value="CYTOPLASMIC ALDEHYDE DEHYDROGENASE (EUROFUNG)"/>
    <property type="match status" value="1"/>
</dbReference>
<dbReference type="Gene3D" id="3.40.605.10">
    <property type="entry name" value="Aldehyde Dehydrogenase, Chain A, domain 1"/>
    <property type="match status" value="1"/>
</dbReference>
<dbReference type="PANTHER" id="PTHR43353">
    <property type="entry name" value="SUCCINATE-SEMIALDEHYDE DEHYDROGENASE, MITOCHONDRIAL"/>
    <property type="match status" value="1"/>
</dbReference>
<feature type="domain" description="Aldehyde dehydrogenase" evidence="2">
    <location>
        <begin position="27"/>
        <end position="480"/>
    </location>
</feature>
<gene>
    <name evidence="3" type="ORF">LTR09_006077</name>
</gene>
<dbReference type="GO" id="GO:0004777">
    <property type="term" value="F:succinate-semialdehyde dehydrogenase (NAD+) activity"/>
    <property type="evidence" value="ECO:0007669"/>
    <property type="project" value="TreeGrafter"/>
</dbReference>
<evidence type="ECO:0000259" key="2">
    <source>
        <dbReference type="Pfam" id="PF00171"/>
    </source>
</evidence>
<evidence type="ECO:0000313" key="3">
    <source>
        <dbReference type="EMBL" id="KAK3053013.1"/>
    </source>
</evidence>
<sequence>MNGHSNATEKSSDPVPLWIGGKEVTTSTTFDVTSPATGQKLWSSSSVSPEQAVEAIEAAKTAFKTWCKAKPAQIRTILLKAADILDARKDEIAGYMMQETGALENFIQFNLQVTAENFRDVAGRAANITGAIPQTGTPGQAALLFKEPYGVVFGIAPWNAPLILGSRAFLYAIAGGNTVVLKGSELSPRTYWALGSVMKEAGLPDGVLSVIYHRTSDAAAVTERVIEHAAVRKVNFTGSTGTGAIIAAKAGKELKPVLMELGGKASAIVCEDANIENAAMQVALGSFLHAGQICMATERVLVHRKILDQFAEALKSASKKIYAPDAEAPLLVATGGVEKSHKLLIDAESKGAKVWYGDVKDKEQSAYRIRPVIISDVRKEMDIYYTESFGPSVSLIAVESDEDAIEIANDTEYGLSGAVFTESLGRGLKIAKEIDSGAIHINSMTVHDESMLPHGGVKKSGWGRFNAQWGIEEFLKLKTVTYME</sequence>
<dbReference type="Pfam" id="PF00171">
    <property type="entry name" value="Aldedh"/>
    <property type="match status" value="1"/>
</dbReference>
<dbReference type="SUPFAM" id="SSF53720">
    <property type="entry name" value="ALDH-like"/>
    <property type="match status" value="1"/>
</dbReference>
<evidence type="ECO:0000313" key="4">
    <source>
        <dbReference type="Proteomes" id="UP001271007"/>
    </source>
</evidence>
<dbReference type="InterPro" id="IPR016162">
    <property type="entry name" value="Ald_DH_N"/>
</dbReference>
<name>A0AAJ0DN43_9PEZI</name>
<dbReference type="InterPro" id="IPR016161">
    <property type="entry name" value="Ald_DH/histidinol_DH"/>
</dbReference>
<keyword evidence="1" id="KW-0560">Oxidoreductase</keyword>
<reference evidence="3" key="1">
    <citation type="submission" date="2023-04" db="EMBL/GenBank/DDBJ databases">
        <title>Black Yeasts Isolated from many extreme environments.</title>
        <authorList>
            <person name="Coleine C."/>
            <person name="Stajich J.E."/>
            <person name="Selbmann L."/>
        </authorList>
    </citation>
    <scope>NUCLEOTIDE SEQUENCE</scope>
    <source>
        <strain evidence="3">CCFEE 5312</strain>
    </source>
</reference>